<dbReference type="Proteomes" id="UP000822688">
    <property type="component" value="Chromosome 9"/>
</dbReference>
<evidence type="ECO:0008006" key="5">
    <source>
        <dbReference type="Google" id="ProtNLM"/>
    </source>
</evidence>
<dbReference type="EMBL" id="CM026430">
    <property type="protein sequence ID" value="KAG0560810.1"/>
    <property type="molecule type" value="Genomic_DNA"/>
</dbReference>
<dbReference type="InterPro" id="IPR007822">
    <property type="entry name" value="LANC-like"/>
</dbReference>
<feature type="binding site" evidence="2">
    <location>
        <position position="380"/>
    </location>
    <ligand>
        <name>Zn(2+)</name>
        <dbReference type="ChEBI" id="CHEBI:29105"/>
    </ligand>
</feature>
<name>A0A8T0GP75_CERPU</name>
<proteinExistence type="inferred from homology"/>
<dbReference type="GO" id="GO:0005886">
    <property type="term" value="C:plasma membrane"/>
    <property type="evidence" value="ECO:0007669"/>
    <property type="project" value="TreeGrafter"/>
</dbReference>
<evidence type="ECO:0000256" key="2">
    <source>
        <dbReference type="PIRSR" id="PIRSR607822-1"/>
    </source>
</evidence>
<dbReference type="GO" id="GO:0005975">
    <property type="term" value="P:carbohydrate metabolic process"/>
    <property type="evidence" value="ECO:0007669"/>
    <property type="project" value="InterPro"/>
</dbReference>
<keyword evidence="2" id="KW-0862">Zinc</keyword>
<dbReference type="PANTHER" id="PTHR12736">
    <property type="entry name" value="LANC-LIKE PROTEIN"/>
    <property type="match status" value="1"/>
</dbReference>
<organism evidence="3 4">
    <name type="scientific">Ceratodon purpureus</name>
    <name type="common">Fire moss</name>
    <name type="synonym">Dicranum purpureum</name>
    <dbReference type="NCBI Taxonomy" id="3225"/>
    <lineage>
        <taxon>Eukaryota</taxon>
        <taxon>Viridiplantae</taxon>
        <taxon>Streptophyta</taxon>
        <taxon>Embryophyta</taxon>
        <taxon>Bryophyta</taxon>
        <taxon>Bryophytina</taxon>
        <taxon>Bryopsida</taxon>
        <taxon>Dicranidae</taxon>
        <taxon>Pseudoditrichales</taxon>
        <taxon>Ditrichaceae</taxon>
        <taxon>Ceratodon</taxon>
    </lineage>
</organism>
<dbReference type="InterPro" id="IPR020464">
    <property type="entry name" value="LanC-like_prot_euk"/>
</dbReference>
<dbReference type="SMART" id="SM01260">
    <property type="entry name" value="LANC_like"/>
    <property type="match status" value="1"/>
</dbReference>
<dbReference type="SUPFAM" id="SSF158745">
    <property type="entry name" value="LanC-like"/>
    <property type="match status" value="1"/>
</dbReference>
<reference evidence="3" key="1">
    <citation type="submission" date="2020-06" db="EMBL/GenBank/DDBJ databases">
        <title>WGS assembly of Ceratodon purpureus strain R40.</title>
        <authorList>
            <person name="Carey S.B."/>
            <person name="Jenkins J."/>
            <person name="Shu S."/>
            <person name="Lovell J.T."/>
            <person name="Sreedasyam A."/>
            <person name="Maumus F."/>
            <person name="Tiley G.P."/>
            <person name="Fernandez-Pozo N."/>
            <person name="Barry K."/>
            <person name="Chen C."/>
            <person name="Wang M."/>
            <person name="Lipzen A."/>
            <person name="Daum C."/>
            <person name="Saski C.A."/>
            <person name="Payton A.C."/>
            <person name="Mcbreen J.C."/>
            <person name="Conrad R.E."/>
            <person name="Kollar L.M."/>
            <person name="Olsson S."/>
            <person name="Huttunen S."/>
            <person name="Landis J.B."/>
            <person name="Wickett N.J."/>
            <person name="Johnson M.G."/>
            <person name="Rensing S.A."/>
            <person name="Grimwood J."/>
            <person name="Schmutz J."/>
            <person name="Mcdaniel S.F."/>
        </authorList>
    </citation>
    <scope>NUCLEOTIDE SEQUENCE</scope>
    <source>
        <strain evidence="3">R40</strain>
    </source>
</reference>
<feature type="binding site" evidence="2">
    <location>
        <position position="334"/>
    </location>
    <ligand>
        <name>Zn(2+)</name>
        <dbReference type="ChEBI" id="CHEBI:29105"/>
    </ligand>
</feature>
<dbReference type="PRINTS" id="PR01950">
    <property type="entry name" value="LANCSUPER"/>
</dbReference>
<comment type="similarity">
    <text evidence="1">Belongs to the LanC-like protein family.</text>
</comment>
<evidence type="ECO:0000313" key="4">
    <source>
        <dbReference type="Proteomes" id="UP000822688"/>
    </source>
</evidence>
<keyword evidence="4" id="KW-1185">Reference proteome</keyword>
<feature type="binding site" evidence="2">
    <location>
        <position position="381"/>
    </location>
    <ligand>
        <name>Zn(2+)</name>
        <dbReference type="ChEBI" id="CHEBI:29105"/>
    </ligand>
</feature>
<dbReference type="GO" id="GO:0031179">
    <property type="term" value="P:peptide modification"/>
    <property type="evidence" value="ECO:0007669"/>
    <property type="project" value="InterPro"/>
</dbReference>
<keyword evidence="2" id="KW-0479">Metal-binding</keyword>
<dbReference type="PANTHER" id="PTHR12736:SF7">
    <property type="entry name" value="LANC-LIKE PROTEIN 3"/>
    <property type="match status" value="1"/>
</dbReference>
<dbReference type="InterPro" id="IPR012341">
    <property type="entry name" value="6hp_glycosidase-like_sf"/>
</dbReference>
<gene>
    <name evidence="3" type="ORF">KC19_9G015400</name>
</gene>
<dbReference type="GO" id="GO:0046872">
    <property type="term" value="F:metal ion binding"/>
    <property type="evidence" value="ECO:0007669"/>
    <property type="project" value="UniProtKB-KW"/>
</dbReference>
<evidence type="ECO:0000313" key="3">
    <source>
        <dbReference type="EMBL" id="KAG0560810.1"/>
    </source>
</evidence>
<comment type="caution">
    <text evidence="3">The sequence shown here is derived from an EMBL/GenBank/DDBJ whole genome shotgun (WGS) entry which is preliminary data.</text>
</comment>
<dbReference type="Gene3D" id="1.50.10.10">
    <property type="match status" value="1"/>
</dbReference>
<dbReference type="PRINTS" id="PR01951">
    <property type="entry name" value="LANCEUKARYTE"/>
</dbReference>
<accession>A0A8T0GP75</accession>
<dbReference type="CDD" id="cd04794">
    <property type="entry name" value="euk_LANCL"/>
    <property type="match status" value="1"/>
</dbReference>
<dbReference type="AlphaFoldDB" id="A0A8T0GP75"/>
<evidence type="ECO:0000256" key="1">
    <source>
        <dbReference type="ARBA" id="ARBA00007179"/>
    </source>
</evidence>
<dbReference type="Pfam" id="PF05147">
    <property type="entry name" value="LANC_like"/>
    <property type="match status" value="1"/>
</dbReference>
<sequence>MEQMEPSLELIFNTKKKAERHNATKPLVEVRNYVNPMNDYRVAWRGSDDQIAKSQQVPLTPLSAPRVALWVPLEFLEHSFPNSSTFIKAALKLTNEVVQATWTRNGPRVDDPTMYTGVLGTAMLCFKSFLVTNSAPDLVLASEIVDTCCAAAPTHPDNVTFLRGHAGIYAMGAVTAKFRNDPIRRDFFLQHFNRIAERRVLSMGPADEGAGLPCELLNGRVGFLYAALFINRFVGDETVPWSITGPIVDAVLASGRAHATDKSPLMFPWRSRRFWGASHGLAGVIQILLHFPLKEPDHRDIKGTLRYMMANRYYRGNYRVSVEDSRGDRLVHWCHGAPGITMALATAIRTYPHDTDIREAAEAAADVVWERGLLRRVGLCHGISGNAYTFLALYRSLQQKRDLFRARQFAGFVLKRAKHLLATGEMHGGDHRHSLFEGLGGAACAFFDVARPALSFFPGFEIMAPA</sequence>
<protein>
    <recommendedName>
        <fullName evidence="5">LanC-like protein 2</fullName>
    </recommendedName>
</protein>